<dbReference type="NCBIfam" id="TIGR01134">
    <property type="entry name" value="purF"/>
    <property type="match status" value="1"/>
</dbReference>
<keyword evidence="6 13" id="KW-0812">Transmembrane</keyword>
<evidence type="ECO:0000256" key="3">
    <source>
        <dbReference type="ARBA" id="ARBA00010138"/>
    </source>
</evidence>
<dbReference type="Pfam" id="PF00156">
    <property type="entry name" value="Pribosyltran"/>
    <property type="match status" value="1"/>
</dbReference>
<comment type="cofactor">
    <cofactor evidence="11">
        <name>Mg(2+)</name>
        <dbReference type="ChEBI" id="CHEBI:18420"/>
    </cofactor>
    <text evidence="11">Binds 1 Mg(2+) ion per subunit.</text>
</comment>
<feature type="transmembrane region" description="Helical" evidence="13">
    <location>
        <begin position="6"/>
        <end position="23"/>
    </location>
</feature>
<feature type="binding site" evidence="11">
    <location>
        <position position="614"/>
    </location>
    <ligand>
        <name>Mg(2+)</name>
        <dbReference type="ChEBI" id="CHEBI:18420"/>
    </ligand>
</feature>
<feature type="transmembrane region" description="Helical" evidence="13">
    <location>
        <begin position="30"/>
        <end position="47"/>
    </location>
</feature>
<dbReference type="CDD" id="cd00715">
    <property type="entry name" value="GPATase_N"/>
    <property type="match status" value="1"/>
</dbReference>
<dbReference type="EMBL" id="CP063362">
    <property type="protein sequence ID" value="QRG06598.1"/>
    <property type="molecule type" value="Genomic_DNA"/>
</dbReference>
<keyword evidence="7 11" id="KW-0658">Purine biosynthesis</keyword>
<keyword evidence="8 11" id="KW-0315">Glutamine amidotransferase</keyword>
<feature type="binding site" evidence="11">
    <location>
        <position position="552"/>
    </location>
    <ligand>
        <name>Mg(2+)</name>
        <dbReference type="ChEBI" id="CHEBI:18420"/>
    </ligand>
</feature>
<dbReference type="Pfam" id="PF02674">
    <property type="entry name" value="Colicin_V"/>
    <property type="match status" value="1"/>
</dbReference>
<evidence type="ECO:0000256" key="10">
    <source>
        <dbReference type="ARBA" id="ARBA00023136"/>
    </source>
</evidence>
<dbReference type="GO" id="GO:0000287">
    <property type="term" value="F:magnesium ion binding"/>
    <property type="evidence" value="ECO:0007669"/>
    <property type="project" value="UniProtKB-UniRule"/>
</dbReference>
<evidence type="ECO:0000256" key="4">
    <source>
        <dbReference type="ARBA" id="ARBA00022676"/>
    </source>
</evidence>
<evidence type="ECO:0000256" key="7">
    <source>
        <dbReference type="ARBA" id="ARBA00022755"/>
    </source>
</evidence>
<comment type="similarity">
    <text evidence="3 11">In the C-terminal section; belongs to the purine/pyrimidine phosphoribosyltransferase family.</text>
</comment>
<dbReference type="SUPFAM" id="SSF53271">
    <property type="entry name" value="PRTase-like"/>
    <property type="match status" value="1"/>
</dbReference>
<keyword evidence="9 13" id="KW-1133">Transmembrane helix</keyword>
<dbReference type="GO" id="GO:0016020">
    <property type="term" value="C:membrane"/>
    <property type="evidence" value="ECO:0007669"/>
    <property type="project" value="UniProtKB-SubCell"/>
</dbReference>
<dbReference type="Gene3D" id="3.60.20.10">
    <property type="entry name" value="Glutamine Phosphoribosylpyrophosphate, subunit 1, domain 1"/>
    <property type="match status" value="1"/>
</dbReference>
<dbReference type="SUPFAM" id="SSF56235">
    <property type="entry name" value="N-terminal nucleophile aminohydrolases (Ntn hydrolases)"/>
    <property type="match status" value="1"/>
</dbReference>
<feature type="active site" description="Nucleophile" evidence="11">
    <location>
        <position position="270"/>
    </location>
</feature>
<dbReference type="Proteomes" id="UP000596427">
    <property type="component" value="Chromosome"/>
</dbReference>
<accession>A0A974PN01</accession>
<keyword evidence="5 11" id="KW-0808">Transferase</keyword>
<dbReference type="GO" id="GO:0009403">
    <property type="term" value="P:toxin biosynthetic process"/>
    <property type="evidence" value="ECO:0007669"/>
    <property type="project" value="InterPro"/>
</dbReference>
<feature type="transmembrane region" description="Helical" evidence="13">
    <location>
        <begin position="62"/>
        <end position="83"/>
    </location>
</feature>
<dbReference type="GO" id="GO:0009113">
    <property type="term" value="P:purine nucleobase biosynthetic process"/>
    <property type="evidence" value="ECO:0007669"/>
    <property type="project" value="UniProtKB-UniRule"/>
</dbReference>
<comment type="function">
    <text evidence="11">Catalyzes the formation of phosphoribosylamine from phosphoribosylpyrophosphate (PRPP) and glutamine.</text>
</comment>
<organism evidence="15 16">
    <name type="scientific">Xanthobacter dioxanivorans</name>
    <dbReference type="NCBI Taxonomy" id="2528964"/>
    <lineage>
        <taxon>Bacteria</taxon>
        <taxon>Pseudomonadati</taxon>
        <taxon>Pseudomonadota</taxon>
        <taxon>Alphaproteobacteria</taxon>
        <taxon>Hyphomicrobiales</taxon>
        <taxon>Xanthobacteraceae</taxon>
        <taxon>Xanthobacter</taxon>
    </lineage>
</organism>
<evidence type="ECO:0000256" key="1">
    <source>
        <dbReference type="ARBA" id="ARBA00004141"/>
    </source>
</evidence>
<evidence type="ECO:0000256" key="6">
    <source>
        <dbReference type="ARBA" id="ARBA00022692"/>
    </source>
</evidence>
<dbReference type="InterPro" id="IPR029057">
    <property type="entry name" value="PRTase-like"/>
</dbReference>
<reference evidence="15 16" key="1">
    <citation type="submission" date="2020-10" db="EMBL/GenBank/DDBJ databases">
        <title>Degradation of 1,4-Dioxane by Xanthobacter sp. YN2, via a Novel Group-2 Soluble Di-Iron Monooxygenase.</title>
        <authorList>
            <person name="Ma F."/>
            <person name="Wang Y."/>
            <person name="Yang J."/>
            <person name="Guo H."/>
            <person name="Su D."/>
            <person name="Yu L."/>
        </authorList>
    </citation>
    <scope>NUCLEOTIDE SEQUENCE [LARGE SCALE GENOMIC DNA]</scope>
    <source>
        <strain evidence="15 16">YN2</strain>
    </source>
</reference>
<dbReference type="CDD" id="cd06223">
    <property type="entry name" value="PRTases_typeI"/>
    <property type="match status" value="1"/>
</dbReference>
<keyword evidence="11" id="KW-0460">Magnesium</keyword>
<dbReference type="InterPro" id="IPR000836">
    <property type="entry name" value="PRTase_dom"/>
</dbReference>
<name>A0A974PN01_9HYPH</name>
<evidence type="ECO:0000256" key="13">
    <source>
        <dbReference type="SAM" id="Phobius"/>
    </source>
</evidence>
<dbReference type="GO" id="GO:0006189">
    <property type="term" value="P:'de novo' IMP biosynthetic process"/>
    <property type="evidence" value="ECO:0007669"/>
    <property type="project" value="UniProtKB-UniRule"/>
</dbReference>
<evidence type="ECO:0000256" key="8">
    <source>
        <dbReference type="ARBA" id="ARBA00022962"/>
    </source>
</evidence>
<dbReference type="EC" id="2.4.2.14" evidence="11"/>
<evidence type="ECO:0000313" key="15">
    <source>
        <dbReference type="EMBL" id="QRG06598.1"/>
    </source>
</evidence>
<protein>
    <recommendedName>
        <fullName evidence="11">Amidophosphoribosyltransferase</fullName>
        <shortName evidence="11">ATase</shortName>
        <ecNumber evidence="11">2.4.2.14</ecNumber>
    </recommendedName>
    <alternativeName>
        <fullName evidence="11">Glutamine phosphoribosylpyrophosphate amidotransferase</fullName>
        <shortName evidence="11">GPATase</shortName>
    </alternativeName>
</protein>
<keyword evidence="16" id="KW-1185">Reference proteome</keyword>
<sequence length="738" mass="80027">MPVTLLDIIVLSVMLISGLLAMVRGFLREIFSIMSWIIAAGVTVYFHKQALPYVKQYIQQDTAALATTVALLFLGTLLITSIITARVSDVVLDSRIGALDRTMGFLFGIARGLLLMVIALLFFNWLVPPEKLPPWVANAKTLPALTNMGDWLKAQLPDNPGNTILEQLKKRPSGEEGDAPATPASPTGGPRTDLGAPQSRPHWPRHPVPALARIAAWGGKDWTSWSKARAAPASRPPGRRCMMGFEIEGGQGAGASRDFDLDGDTLREECGVFGIYNHPEAAAITAIGLHALQHRGQEAAGIVSYDGRRFHSERRLGLVGDAFSDAGVIARLPGDMAVGHVRYSTTGETLLRNVQPLFAELDAGGFAVGHNGNLTNGLTLRKQLVREGAITQSTTDTEVILHLVARSRKPRFIDRFVDAIRALEGAYSLVALTNKKLIGARDPLGIRPLVLGSLDGSPILASETCALDIIGARYVRDVENGEVVVIDEDGIQSFKPFPEMAPRPCIFEYIYFARPDSVVGGRSVYQVRKKMGQVLAQESPANADVIVPVPDSGVPAAIGFSQHSGIPYELGIIRNHYVGRTFIQPTQSIRDQGVRMKHSANRSVVEGRSIVLVDDSLVRGTTSVKIVQMMRDAGAKEVHFRIASPPITHPDYYGIDTPDRDKLLAATHDLEGMRRYIGADSLAFLSVDGVYRAMGYEGRDPAKPQFTDHCFTGDYPTPLTDRAGAVGQQQLSLLAEAS</sequence>
<evidence type="ECO:0000256" key="5">
    <source>
        <dbReference type="ARBA" id="ARBA00022679"/>
    </source>
</evidence>
<dbReference type="AlphaFoldDB" id="A0A974PN01"/>
<comment type="caution">
    <text evidence="11">Lacks conserved residue(s) required for the propagation of feature annotation.</text>
</comment>
<keyword evidence="10 13" id="KW-0472">Membrane</keyword>
<evidence type="ECO:0000256" key="11">
    <source>
        <dbReference type="HAMAP-Rule" id="MF_01931"/>
    </source>
</evidence>
<dbReference type="Pfam" id="PF13537">
    <property type="entry name" value="GATase_7"/>
    <property type="match status" value="1"/>
</dbReference>
<dbReference type="InterPro" id="IPR003825">
    <property type="entry name" value="Colicin-V_CvpA"/>
</dbReference>
<feature type="domain" description="Glutamine amidotransferase type-2" evidence="14">
    <location>
        <begin position="270"/>
        <end position="489"/>
    </location>
</feature>
<proteinExistence type="inferred from homology"/>
<keyword evidence="11" id="KW-0479">Metal-binding</keyword>
<dbReference type="PROSITE" id="PS51278">
    <property type="entry name" value="GATASE_TYPE_2"/>
    <property type="match status" value="1"/>
</dbReference>
<dbReference type="PANTHER" id="PTHR11907">
    <property type="entry name" value="AMIDOPHOSPHORIBOSYLTRANSFERASE"/>
    <property type="match status" value="1"/>
</dbReference>
<feature type="transmembrane region" description="Helical" evidence="13">
    <location>
        <begin position="104"/>
        <end position="127"/>
    </location>
</feature>
<dbReference type="InterPro" id="IPR017932">
    <property type="entry name" value="GATase_2_dom"/>
</dbReference>
<dbReference type="InterPro" id="IPR005854">
    <property type="entry name" value="PurF"/>
</dbReference>
<feature type="region of interest" description="Disordered" evidence="12">
    <location>
        <begin position="171"/>
        <end position="205"/>
    </location>
</feature>
<comment type="subcellular location">
    <subcellularLocation>
        <location evidence="1">Membrane</location>
        <topology evidence="1">Multi-pass membrane protein</topology>
    </subcellularLocation>
</comment>
<comment type="catalytic activity">
    <reaction evidence="11">
        <text>5-phospho-beta-D-ribosylamine + L-glutamate + diphosphate = 5-phospho-alpha-D-ribose 1-diphosphate + L-glutamine + H2O</text>
        <dbReference type="Rhea" id="RHEA:14905"/>
        <dbReference type="ChEBI" id="CHEBI:15377"/>
        <dbReference type="ChEBI" id="CHEBI:29985"/>
        <dbReference type="ChEBI" id="CHEBI:33019"/>
        <dbReference type="ChEBI" id="CHEBI:58017"/>
        <dbReference type="ChEBI" id="CHEBI:58359"/>
        <dbReference type="ChEBI" id="CHEBI:58681"/>
        <dbReference type="EC" id="2.4.2.14"/>
    </reaction>
</comment>
<feature type="compositionally biased region" description="Low complexity" evidence="12">
    <location>
        <begin position="179"/>
        <end position="192"/>
    </location>
</feature>
<dbReference type="GO" id="GO:0004044">
    <property type="term" value="F:amidophosphoribosyltransferase activity"/>
    <property type="evidence" value="ECO:0007669"/>
    <property type="project" value="UniProtKB-UniRule"/>
</dbReference>
<dbReference type="InterPro" id="IPR035584">
    <property type="entry name" value="PurF_N"/>
</dbReference>
<dbReference type="InterPro" id="IPR029055">
    <property type="entry name" value="Ntn_hydrolases_N"/>
</dbReference>
<feature type="binding site" evidence="11">
    <location>
        <position position="615"/>
    </location>
    <ligand>
        <name>Mg(2+)</name>
        <dbReference type="ChEBI" id="CHEBI:18420"/>
    </ligand>
</feature>
<gene>
    <name evidence="11" type="primary">purF</name>
    <name evidence="15" type="ORF">EZH22_27345</name>
</gene>
<evidence type="ECO:0000313" key="16">
    <source>
        <dbReference type="Proteomes" id="UP000596427"/>
    </source>
</evidence>
<comment type="pathway">
    <text evidence="2 11">Purine metabolism; IMP biosynthesis via de novo pathway; N(1)-(5-phospho-D-ribosyl)glycinamide from 5-phospho-alpha-D-ribose 1-diphosphate: step 1/2.</text>
</comment>
<dbReference type="Gene3D" id="3.40.50.2020">
    <property type="match status" value="1"/>
</dbReference>
<dbReference type="HAMAP" id="MF_01931">
    <property type="entry name" value="PurF"/>
    <property type="match status" value="1"/>
</dbReference>
<evidence type="ECO:0000256" key="9">
    <source>
        <dbReference type="ARBA" id="ARBA00022989"/>
    </source>
</evidence>
<evidence type="ECO:0000256" key="2">
    <source>
        <dbReference type="ARBA" id="ARBA00005209"/>
    </source>
</evidence>
<keyword evidence="4 11" id="KW-0328">Glycosyltransferase</keyword>
<evidence type="ECO:0000259" key="14">
    <source>
        <dbReference type="PROSITE" id="PS51278"/>
    </source>
</evidence>
<evidence type="ECO:0000256" key="12">
    <source>
        <dbReference type="SAM" id="MobiDB-lite"/>
    </source>
</evidence>
<dbReference type="KEGG" id="xdi:EZH22_27345"/>